<evidence type="ECO:0000313" key="1">
    <source>
        <dbReference type="EMBL" id="EGC49314.1"/>
    </source>
</evidence>
<dbReference type="Proteomes" id="UP000008142">
    <property type="component" value="Unassembled WGS sequence"/>
</dbReference>
<sequence>MLPFLTTKRKRYDKGIGSNLDKPSTKKRTCVFRGLQRMTFRKYPIVADEHALSVEDWADLGRRGFGMNKFSAEIPSGDVEWRIKGKRNPEVYAADPRVENGEKRD</sequence>
<dbReference type="AlphaFoldDB" id="F0UTT7"/>
<evidence type="ECO:0000313" key="2">
    <source>
        <dbReference type="Proteomes" id="UP000008142"/>
    </source>
</evidence>
<dbReference type="HOGENOM" id="CLU_2235827_0_0_1"/>
<dbReference type="EMBL" id="DS990643">
    <property type="protein sequence ID" value="EGC49314.1"/>
    <property type="molecule type" value="Genomic_DNA"/>
</dbReference>
<gene>
    <name evidence="1" type="ORF">HCEG_08529</name>
</gene>
<reference evidence="2" key="1">
    <citation type="submission" date="2008-07" db="EMBL/GenBank/DDBJ databases">
        <title>Annotation of Ajellomyces capsulatus strain H88.</title>
        <authorList>
            <person name="Champion M."/>
            <person name="Cuomo C."/>
            <person name="Ma L.-J."/>
            <person name="Henn M.R."/>
            <person name="Sil A."/>
            <person name="Goldman B."/>
            <person name="Young S.K."/>
            <person name="Kodira C.D."/>
            <person name="Zeng Q."/>
            <person name="Koehrsen M."/>
            <person name="Alvarado L."/>
            <person name="Berlin A."/>
            <person name="Borenstein D."/>
            <person name="Chen Z."/>
            <person name="Engels R."/>
            <person name="Freedman E."/>
            <person name="Gellesch M."/>
            <person name="Goldberg J."/>
            <person name="Griggs A."/>
            <person name="Gujja S."/>
            <person name="Heiman D."/>
            <person name="Hepburn T."/>
            <person name="Howarth C."/>
            <person name="Jen D."/>
            <person name="Larson L."/>
            <person name="Lewis B."/>
            <person name="Mehta T."/>
            <person name="Park D."/>
            <person name="Pearson M."/>
            <person name="Roberts A."/>
            <person name="Saif S."/>
            <person name="Shea T."/>
            <person name="Shenoy N."/>
            <person name="Sisk P."/>
            <person name="Stolte C."/>
            <person name="Sykes S."/>
            <person name="Walk T."/>
            <person name="White J."/>
            <person name="Yandava C."/>
            <person name="Klein B."/>
            <person name="McEwen J.G."/>
            <person name="Puccia R."/>
            <person name="Goldman G.H."/>
            <person name="Felipe M.S."/>
            <person name="Nino-Vega G."/>
            <person name="San-Blas G."/>
            <person name="Taylor J."/>
            <person name="Mendoza L."/>
            <person name="Galagan J."/>
            <person name="Nusbaum C."/>
            <person name="Birren B."/>
        </authorList>
    </citation>
    <scope>NUCLEOTIDE SEQUENCE [LARGE SCALE GENOMIC DNA]</scope>
    <source>
        <strain evidence="2">H88</strain>
    </source>
</reference>
<proteinExistence type="predicted"/>
<organism evidence="2">
    <name type="scientific">Ajellomyces capsulatus (strain H88)</name>
    <name type="common">Darling's disease fungus</name>
    <name type="synonym">Histoplasma capsulatum</name>
    <dbReference type="NCBI Taxonomy" id="544711"/>
    <lineage>
        <taxon>Eukaryota</taxon>
        <taxon>Fungi</taxon>
        <taxon>Dikarya</taxon>
        <taxon>Ascomycota</taxon>
        <taxon>Pezizomycotina</taxon>
        <taxon>Eurotiomycetes</taxon>
        <taxon>Eurotiomycetidae</taxon>
        <taxon>Onygenales</taxon>
        <taxon>Ajellomycetaceae</taxon>
        <taxon>Histoplasma</taxon>
    </lineage>
</organism>
<name>F0UTT7_AJEC8</name>
<protein>
    <submittedName>
        <fullName evidence="1">Predicted protein</fullName>
    </submittedName>
</protein>
<dbReference type="OMA" id="VEWRIKG"/>
<accession>F0UTT7</accession>